<dbReference type="GO" id="GO:0010427">
    <property type="term" value="F:abscisic acid binding"/>
    <property type="evidence" value="ECO:0007669"/>
    <property type="project" value="TreeGrafter"/>
</dbReference>
<dbReference type="GO" id="GO:0009738">
    <property type="term" value="P:abscisic acid-activated signaling pathway"/>
    <property type="evidence" value="ECO:0007669"/>
    <property type="project" value="TreeGrafter"/>
</dbReference>
<dbReference type="InterPro" id="IPR050279">
    <property type="entry name" value="Plant_def-hormone_signal"/>
</dbReference>
<dbReference type="PANTHER" id="PTHR31213">
    <property type="entry name" value="OS08G0374000 PROTEIN-RELATED"/>
    <property type="match status" value="1"/>
</dbReference>
<proteinExistence type="inferred from homology"/>
<reference evidence="3" key="1">
    <citation type="submission" date="2020-06" db="EMBL/GenBank/DDBJ databases">
        <title>WGS assembly of Ceratodon purpureus strain R40.</title>
        <authorList>
            <person name="Carey S.B."/>
            <person name="Jenkins J."/>
            <person name="Shu S."/>
            <person name="Lovell J.T."/>
            <person name="Sreedasyam A."/>
            <person name="Maumus F."/>
            <person name="Tiley G.P."/>
            <person name="Fernandez-Pozo N."/>
            <person name="Barry K."/>
            <person name="Chen C."/>
            <person name="Wang M."/>
            <person name="Lipzen A."/>
            <person name="Daum C."/>
            <person name="Saski C.A."/>
            <person name="Payton A.C."/>
            <person name="Mcbreen J.C."/>
            <person name="Conrad R.E."/>
            <person name="Kollar L.M."/>
            <person name="Olsson S."/>
            <person name="Huttunen S."/>
            <person name="Landis J.B."/>
            <person name="Wickett N.J."/>
            <person name="Johnson M.G."/>
            <person name="Rensing S.A."/>
            <person name="Grimwood J."/>
            <person name="Schmutz J."/>
            <person name="Mcdaniel S.F."/>
        </authorList>
    </citation>
    <scope>NUCLEOTIDE SEQUENCE</scope>
    <source>
        <strain evidence="3">R40</strain>
    </source>
</reference>
<comment type="caution">
    <text evidence="3">The sequence shown here is derived from an EMBL/GenBank/DDBJ whole genome shotgun (WGS) entry which is preliminary data.</text>
</comment>
<dbReference type="GO" id="GO:0005737">
    <property type="term" value="C:cytoplasm"/>
    <property type="evidence" value="ECO:0007669"/>
    <property type="project" value="TreeGrafter"/>
</dbReference>
<dbReference type="SUPFAM" id="SSF55961">
    <property type="entry name" value="Bet v1-like"/>
    <property type="match status" value="1"/>
</dbReference>
<dbReference type="GO" id="GO:0004864">
    <property type="term" value="F:protein phosphatase inhibitor activity"/>
    <property type="evidence" value="ECO:0007669"/>
    <property type="project" value="TreeGrafter"/>
</dbReference>
<dbReference type="InterPro" id="IPR023393">
    <property type="entry name" value="START-like_dom_sf"/>
</dbReference>
<sequence length="154" mass="17560">MGTLMFQWAARGCDKKRCMKIALNSDLIISSLLPQFFEKSERVDGDGGVGTTRIITLGSAITGGIERQNKERILEYDEEAGTMAWELVDDHRYSKLQTSMKVVECSNGKDSVIHWQMEYEPRDPDTLPPEDIKMLHLQAMKAIQSYGDEHHDWP</sequence>
<dbReference type="GO" id="GO:0005634">
    <property type="term" value="C:nucleus"/>
    <property type="evidence" value="ECO:0007669"/>
    <property type="project" value="TreeGrafter"/>
</dbReference>
<dbReference type="CDD" id="cd07816">
    <property type="entry name" value="Bet_v1-like"/>
    <property type="match status" value="1"/>
</dbReference>
<dbReference type="Gene3D" id="3.30.530.20">
    <property type="match status" value="1"/>
</dbReference>
<gene>
    <name evidence="3" type="ORF">KC19_3G211900</name>
</gene>
<keyword evidence="4" id="KW-1185">Reference proteome</keyword>
<accession>A0A8T0IKZ8</accession>
<protein>
    <recommendedName>
        <fullName evidence="2">Bet v I/Major latex protein domain-containing protein</fullName>
    </recommendedName>
</protein>
<dbReference type="GO" id="GO:0038023">
    <property type="term" value="F:signaling receptor activity"/>
    <property type="evidence" value="ECO:0007669"/>
    <property type="project" value="TreeGrafter"/>
</dbReference>
<dbReference type="EMBL" id="CM026423">
    <property type="protein sequence ID" value="KAG0584464.1"/>
    <property type="molecule type" value="Genomic_DNA"/>
</dbReference>
<dbReference type="OrthoDB" id="1845342at2759"/>
<evidence type="ECO:0000313" key="3">
    <source>
        <dbReference type="EMBL" id="KAG0584464.1"/>
    </source>
</evidence>
<dbReference type="PANTHER" id="PTHR31213:SF24">
    <property type="entry name" value="OS08G0374000 PROTEIN"/>
    <property type="match status" value="1"/>
</dbReference>
<feature type="domain" description="Bet v I/Major latex protein" evidence="2">
    <location>
        <begin position="28"/>
        <end position="145"/>
    </location>
</feature>
<evidence type="ECO:0000256" key="1">
    <source>
        <dbReference type="ARBA" id="ARBA00009744"/>
    </source>
</evidence>
<evidence type="ECO:0000313" key="4">
    <source>
        <dbReference type="Proteomes" id="UP000822688"/>
    </source>
</evidence>
<dbReference type="GO" id="GO:0006952">
    <property type="term" value="P:defense response"/>
    <property type="evidence" value="ECO:0007669"/>
    <property type="project" value="InterPro"/>
</dbReference>
<dbReference type="InterPro" id="IPR000916">
    <property type="entry name" value="Bet_v_I/MLP"/>
</dbReference>
<organism evidence="3 4">
    <name type="scientific">Ceratodon purpureus</name>
    <name type="common">Fire moss</name>
    <name type="synonym">Dicranum purpureum</name>
    <dbReference type="NCBI Taxonomy" id="3225"/>
    <lineage>
        <taxon>Eukaryota</taxon>
        <taxon>Viridiplantae</taxon>
        <taxon>Streptophyta</taxon>
        <taxon>Embryophyta</taxon>
        <taxon>Bryophyta</taxon>
        <taxon>Bryophytina</taxon>
        <taxon>Bryopsida</taxon>
        <taxon>Dicranidae</taxon>
        <taxon>Pseudoditrichales</taxon>
        <taxon>Ditrichaceae</taxon>
        <taxon>Ceratodon</taxon>
    </lineage>
</organism>
<dbReference type="AlphaFoldDB" id="A0A8T0IKZ8"/>
<name>A0A8T0IKZ8_CERPU</name>
<comment type="similarity">
    <text evidence="1">Belongs to the BetVI family.</text>
</comment>
<evidence type="ECO:0000259" key="2">
    <source>
        <dbReference type="Pfam" id="PF00407"/>
    </source>
</evidence>
<dbReference type="Proteomes" id="UP000822688">
    <property type="component" value="Chromosome 3"/>
</dbReference>
<dbReference type="Pfam" id="PF00407">
    <property type="entry name" value="Bet_v_1"/>
    <property type="match status" value="1"/>
</dbReference>